<feature type="non-terminal residue" evidence="7">
    <location>
        <position position="1"/>
    </location>
</feature>
<dbReference type="PROSITE" id="PS00676">
    <property type="entry name" value="SIGMA54_INTERACT_2"/>
    <property type="match status" value="1"/>
</dbReference>
<dbReference type="InterPro" id="IPR025944">
    <property type="entry name" value="Sigma_54_int_dom_CS"/>
</dbReference>
<accession>A0A7C0WUD7</accession>
<dbReference type="SUPFAM" id="SSF52540">
    <property type="entry name" value="P-loop containing nucleoside triphosphate hydrolases"/>
    <property type="match status" value="1"/>
</dbReference>
<dbReference type="FunFam" id="3.40.50.300:FF:000006">
    <property type="entry name" value="DNA-binding transcriptional regulator NtrC"/>
    <property type="match status" value="1"/>
</dbReference>
<dbReference type="GO" id="GO:0005524">
    <property type="term" value="F:ATP binding"/>
    <property type="evidence" value="ECO:0007669"/>
    <property type="project" value="UniProtKB-KW"/>
</dbReference>
<dbReference type="Pfam" id="PF00158">
    <property type="entry name" value="Sigma54_activat"/>
    <property type="match status" value="1"/>
</dbReference>
<dbReference type="InterPro" id="IPR027417">
    <property type="entry name" value="P-loop_NTPase"/>
</dbReference>
<evidence type="ECO:0000256" key="4">
    <source>
        <dbReference type="ARBA" id="ARBA00023125"/>
    </source>
</evidence>
<dbReference type="Pfam" id="PF18024">
    <property type="entry name" value="HTH_50"/>
    <property type="match status" value="1"/>
</dbReference>
<evidence type="ECO:0000313" key="7">
    <source>
        <dbReference type="EMBL" id="HDL89630.1"/>
    </source>
</evidence>
<dbReference type="InterPro" id="IPR002078">
    <property type="entry name" value="Sigma_54_int"/>
</dbReference>
<dbReference type="NCBIfam" id="TIGR04381">
    <property type="entry name" value="HTH_TypR"/>
    <property type="match status" value="1"/>
</dbReference>
<keyword evidence="1" id="KW-0547">Nucleotide-binding</keyword>
<keyword evidence="2" id="KW-0067">ATP-binding</keyword>
<dbReference type="PROSITE" id="PS50045">
    <property type="entry name" value="SIGMA54_INTERACT_4"/>
    <property type="match status" value="1"/>
</dbReference>
<dbReference type="InterPro" id="IPR030828">
    <property type="entry name" value="HTH_TyrR"/>
</dbReference>
<dbReference type="Gene3D" id="3.40.50.300">
    <property type="entry name" value="P-loop containing nucleotide triphosphate hydrolases"/>
    <property type="match status" value="1"/>
</dbReference>
<dbReference type="Gene3D" id="1.10.10.60">
    <property type="entry name" value="Homeodomain-like"/>
    <property type="match status" value="1"/>
</dbReference>
<feature type="domain" description="Sigma-54 factor interaction" evidence="6">
    <location>
        <begin position="1"/>
        <end position="185"/>
    </location>
</feature>
<dbReference type="InterPro" id="IPR058031">
    <property type="entry name" value="AAA_lid_NorR"/>
</dbReference>
<protein>
    <submittedName>
        <fullName evidence="7">Fis family transcriptional regulator</fullName>
    </submittedName>
</protein>
<keyword evidence="3" id="KW-0805">Transcription regulation</keyword>
<evidence type="ECO:0000256" key="1">
    <source>
        <dbReference type="ARBA" id="ARBA00022741"/>
    </source>
</evidence>
<sequence length="275" mass="31342">SDRSHAPFVKINCAALPDSLIESELFGYEPGAFTGAKKSGKPGLLELADGGTVLMDEVGELSPAAQAKLLHFLEDGCFTRVGGTKQRVINVRIIAATNRNLDDLAKSGEFRQDLYYRLHVIPIHIPPLRERPEDIFPLLEHYIHHFSSSMGCVKRLSSRALKVLLNYNYPGNVRELINLCERLVAMSSGEVIDRKDIPDEIRKKRKSQLQEQEVVANERSFREMIEDFERKILRDMLSRYKTQQKIAEALKVNQSTIARKLKKYGFNCGKWLENE</sequence>
<dbReference type="PROSITE" id="PS00688">
    <property type="entry name" value="SIGMA54_INTERACT_3"/>
    <property type="match status" value="1"/>
</dbReference>
<name>A0A7C0WUD7_9BACT</name>
<dbReference type="CDD" id="cd00009">
    <property type="entry name" value="AAA"/>
    <property type="match status" value="1"/>
</dbReference>
<dbReference type="GO" id="GO:0003677">
    <property type="term" value="F:DNA binding"/>
    <property type="evidence" value="ECO:0007669"/>
    <property type="project" value="UniProtKB-KW"/>
</dbReference>
<comment type="caution">
    <text evidence="7">The sequence shown here is derived from an EMBL/GenBank/DDBJ whole genome shotgun (WGS) entry which is preliminary data.</text>
</comment>
<keyword evidence="5" id="KW-0804">Transcription</keyword>
<dbReference type="PANTHER" id="PTHR32071:SF57">
    <property type="entry name" value="C4-DICARBOXYLATE TRANSPORT TRANSCRIPTIONAL REGULATORY PROTEIN DCTD"/>
    <property type="match status" value="1"/>
</dbReference>
<dbReference type="Gene3D" id="1.10.8.60">
    <property type="match status" value="1"/>
</dbReference>
<dbReference type="PANTHER" id="PTHR32071">
    <property type="entry name" value="TRANSCRIPTIONAL REGULATORY PROTEIN"/>
    <property type="match status" value="1"/>
</dbReference>
<dbReference type="AlphaFoldDB" id="A0A7C0WUD7"/>
<dbReference type="InterPro" id="IPR009057">
    <property type="entry name" value="Homeodomain-like_sf"/>
</dbReference>
<evidence type="ECO:0000256" key="3">
    <source>
        <dbReference type="ARBA" id="ARBA00023015"/>
    </source>
</evidence>
<dbReference type="Pfam" id="PF25601">
    <property type="entry name" value="AAA_lid_14"/>
    <property type="match status" value="1"/>
</dbReference>
<evidence type="ECO:0000256" key="5">
    <source>
        <dbReference type="ARBA" id="ARBA00023163"/>
    </source>
</evidence>
<evidence type="ECO:0000256" key="2">
    <source>
        <dbReference type="ARBA" id="ARBA00022840"/>
    </source>
</evidence>
<dbReference type="InterPro" id="IPR025943">
    <property type="entry name" value="Sigma_54_int_dom_ATP-bd_2"/>
</dbReference>
<dbReference type="GO" id="GO:0006355">
    <property type="term" value="P:regulation of DNA-templated transcription"/>
    <property type="evidence" value="ECO:0007669"/>
    <property type="project" value="InterPro"/>
</dbReference>
<gene>
    <name evidence="7" type="ORF">ENG14_01860</name>
</gene>
<organism evidence="7">
    <name type="scientific">Thermodesulforhabdus norvegica</name>
    <dbReference type="NCBI Taxonomy" id="39841"/>
    <lineage>
        <taxon>Bacteria</taxon>
        <taxon>Pseudomonadati</taxon>
        <taxon>Thermodesulfobacteriota</taxon>
        <taxon>Syntrophobacteria</taxon>
        <taxon>Syntrophobacterales</taxon>
        <taxon>Thermodesulforhabdaceae</taxon>
        <taxon>Thermodesulforhabdus</taxon>
    </lineage>
</organism>
<dbReference type="EMBL" id="DQZW01000088">
    <property type="protein sequence ID" value="HDL89630.1"/>
    <property type="molecule type" value="Genomic_DNA"/>
</dbReference>
<reference evidence="7" key="1">
    <citation type="journal article" date="2020" name="mSystems">
        <title>Genome- and Community-Level Interaction Insights into Carbon Utilization and Element Cycling Functions of Hydrothermarchaeota in Hydrothermal Sediment.</title>
        <authorList>
            <person name="Zhou Z."/>
            <person name="Liu Y."/>
            <person name="Xu W."/>
            <person name="Pan J."/>
            <person name="Luo Z.H."/>
            <person name="Li M."/>
        </authorList>
    </citation>
    <scope>NUCLEOTIDE SEQUENCE [LARGE SCALE GENOMIC DNA]</scope>
    <source>
        <strain evidence="7">HyVt-19</strain>
    </source>
</reference>
<keyword evidence="4" id="KW-0238">DNA-binding</keyword>
<dbReference type="SUPFAM" id="SSF46689">
    <property type="entry name" value="Homeodomain-like"/>
    <property type="match status" value="1"/>
</dbReference>
<proteinExistence type="predicted"/>
<dbReference type="Proteomes" id="UP000886355">
    <property type="component" value="Unassembled WGS sequence"/>
</dbReference>
<evidence type="ECO:0000259" key="6">
    <source>
        <dbReference type="PROSITE" id="PS50045"/>
    </source>
</evidence>